<feature type="transmembrane region" description="Helical" evidence="2">
    <location>
        <begin position="149"/>
        <end position="170"/>
    </location>
</feature>
<dbReference type="PROSITE" id="PS51257">
    <property type="entry name" value="PROKAR_LIPOPROTEIN"/>
    <property type="match status" value="1"/>
</dbReference>
<keyword evidence="2" id="KW-0812">Transmembrane</keyword>
<gene>
    <name evidence="3" type="ORF">B0H16DRAFT_1642864</name>
</gene>
<evidence type="ECO:0000256" key="2">
    <source>
        <dbReference type="SAM" id="Phobius"/>
    </source>
</evidence>
<keyword evidence="4" id="KW-1185">Reference proteome</keyword>
<proteinExistence type="predicted"/>
<dbReference type="Proteomes" id="UP001215598">
    <property type="component" value="Unassembled WGS sequence"/>
</dbReference>
<keyword evidence="2" id="KW-1133">Transmembrane helix</keyword>
<evidence type="ECO:0000313" key="4">
    <source>
        <dbReference type="Proteomes" id="UP001215598"/>
    </source>
</evidence>
<evidence type="ECO:0000313" key="3">
    <source>
        <dbReference type="EMBL" id="KAJ7700301.1"/>
    </source>
</evidence>
<organism evidence="3 4">
    <name type="scientific">Mycena metata</name>
    <dbReference type="NCBI Taxonomy" id="1033252"/>
    <lineage>
        <taxon>Eukaryota</taxon>
        <taxon>Fungi</taxon>
        <taxon>Dikarya</taxon>
        <taxon>Basidiomycota</taxon>
        <taxon>Agaricomycotina</taxon>
        <taxon>Agaricomycetes</taxon>
        <taxon>Agaricomycetidae</taxon>
        <taxon>Agaricales</taxon>
        <taxon>Marasmiineae</taxon>
        <taxon>Mycenaceae</taxon>
        <taxon>Mycena</taxon>
    </lineage>
</organism>
<feature type="transmembrane region" description="Helical" evidence="2">
    <location>
        <begin position="27"/>
        <end position="53"/>
    </location>
</feature>
<dbReference type="AlphaFoldDB" id="A0AAD7DUU1"/>
<feature type="transmembrane region" description="Helical" evidence="2">
    <location>
        <begin position="65"/>
        <end position="91"/>
    </location>
</feature>
<name>A0AAD7DUU1_9AGAR</name>
<sequence length="337" mass="37775">MSAKVQQVDCMMVDLELGVFTSNWHNLVFVIIQACVQVFFYGIYLNLFALAIYTLRRRKVEKRKILLLHMWTLTALGTTLILCFVSTGVWLSQFPQFVEQGTTMHVKQLQASFKSLQTAQHFVFVSNSLVAHCLFLYRCYVVWRSQWKVTILPGIFIVGSFVSGCLVIFPRFGTSSTNIQRIPYIMAAATNLVLVAFTAGRIWWIRRDAVHIYADDTVLNHYNTIVAMILESSALHGILTTGKAITYSSAYHYPAGISFWTIQAISVHFINIAPSLIIVRVGLGHNVQLQDTDENQTLGIDPTIKRAALSGKYSLSSGRQRSSSESCPAETSIGHIP</sequence>
<comment type="caution">
    <text evidence="3">The sequence shown here is derived from an EMBL/GenBank/DDBJ whole genome shotgun (WGS) entry which is preliminary data.</text>
</comment>
<keyword evidence="2" id="KW-0472">Membrane</keyword>
<feature type="compositionally biased region" description="Low complexity" evidence="1">
    <location>
        <begin position="315"/>
        <end position="326"/>
    </location>
</feature>
<feature type="transmembrane region" description="Helical" evidence="2">
    <location>
        <begin position="119"/>
        <end position="137"/>
    </location>
</feature>
<accession>A0AAD7DUU1</accession>
<reference evidence="3" key="1">
    <citation type="submission" date="2023-03" db="EMBL/GenBank/DDBJ databases">
        <title>Massive genome expansion in bonnet fungi (Mycena s.s.) driven by repeated elements and novel gene families across ecological guilds.</title>
        <authorList>
            <consortium name="Lawrence Berkeley National Laboratory"/>
            <person name="Harder C.B."/>
            <person name="Miyauchi S."/>
            <person name="Viragh M."/>
            <person name="Kuo A."/>
            <person name="Thoen E."/>
            <person name="Andreopoulos B."/>
            <person name="Lu D."/>
            <person name="Skrede I."/>
            <person name="Drula E."/>
            <person name="Henrissat B."/>
            <person name="Morin E."/>
            <person name="Kohler A."/>
            <person name="Barry K."/>
            <person name="LaButti K."/>
            <person name="Morin E."/>
            <person name="Salamov A."/>
            <person name="Lipzen A."/>
            <person name="Mereny Z."/>
            <person name="Hegedus B."/>
            <person name="Baldrian P."/>
            <person name="Stursova M."/>
            <person name="Weitz H."/>
            <person name="Taylor A."/>
            <person name="Grigoriev I.V."/>
            <person name="Nagy L.G."/>
            <person name="Martin F."/>
            <person name="Kauserud H."/>
        </authorList>
    </citation>
    <scope>NUCLEOTIDE SEQUENCE</scope>
    <source>
        <strain evidence="3">CBHHK182m</strain>
    </source>
</reference>
<evidence type="ECO:0000256" key="1">
    <source>
        <dbReference type="SAM" id="MobiDB-lite"/>
    </source>
</evidence>
<protein>
    <submittedName>
        <fullName evidence="3">Uncharacterized protein</fullName>
    </submittedName>
</protein>
<feature type="region of interest" description="Disordered" evidence="1">
    <location>
        <begin position="315"/>
        <end position="337"/>
    </location>
</feature>
<dbReference type="EMBL" id="JARKIB010000555">
    <property type="protein sequence ID" value="KAJ7700301.1"/>
    <property type="molecule type" value="Genomic_DNA"/>
</dbReference>
<feature type="transmembrane region" description="Helical" evidence="2">
    <location>
        <begin position="182"/>
        <end position="204"/>
    </location>
</feature>